<feature type="region of interest" description="Disordered" evidence="1">
    <location>
        <begin position="1"/>
        <end position="20"/>
    </location>
</feature>
<feature type="domain" description="F-box/LRR-repeat protein 15-like leucin rich repeat" evidence="2">
    <location>
        <begin position="530"/>
        <end position="714"/>
    </location>
</feature>
<dbReference type="AlphaFoldDB" id="A0A4U6VEK1"/>
<feature type="region of interest" description="Disordered" evidence="1">
    <location>
        <begin position="37"/>
        <end position="70"/>
    </location>
</feature>
<dbReference type="InterPro" id="IPR032675">
    <property type="entry name" value="LRR_dom_sf"/>
</dbReference>
<evidence type="ECO:0000259" key="2">
    <source>
        <dbReference type="Pfam" id="PF25372"/>
    </source>
</evidence>
<dbReference type="InterPro" id="IPR036047">
    <property type="entry name" value="F-box-like_dom_sf"/>
</dbReference>
<feature type="compositionally biased region" description="Pro residues" evidence="1">
    <location>
        <begin position="50"/>
        <end position="61"/>
    </location>
</feature>
<evidence type="ECO:0000313" key="4">
    <source>
        <dbReference type="Proteomes" id="UP000298652"/>
    </source>
</evidence>
<evidence type="ECO:0000256" key="1">
    <source>
        <dbReference type="SAM" id="MobiDB-lite"/>
    </source>
</evidence>
<evidence type="ECO:0000313" key="3">
    <source>
        <dbReference type="EMBL" id="TKW22497.1"/>
    </source>
</evidence>
<proteinExistence type="predicted"/>
<dbReference type="Proteomes" id="UP000298652">
    <property type="component" value="Chromosome 4"/>
</dbReference>
<dbReference type="InterPro" id="IPR057207">
    <property type="entry name" value="FBXL15_LRR"/>
</dbReference>
<dbReference type="FunFam" id="3.80.10.10:FF:000214">
    <property type="entry name" value="EIN3-binding F-box protein 1"/>
    <property type="match status" value="1"/>
</dbReference>
<dbReference type="GO" id="GO:0031146">
    <property type="term" value="P:SCF-dependent proteasomal ubiquitin-dependent protein catabolic process"/>
    <property type="evidence" value="ECO:0007669"/>
    <property type="project" value="TreeGrafter"/>
</dbReference>
<accession>A0A4U6VEK1</accession>
<dbReference type="Gramene" id="TKW22497">
    <property type="protein sequence ID" value="TKW22497"/>
    <property type="gene ID" value="SEVIR_4G232000v2"/>
</dbReference>
<dbReference type="InterPro" id="IPR006553">
    <property type="entry name" value="Leu-rich_rpt_Cys-con_subtyp"/>
</dbReference>
<gene>
    <name evidence="3" type="ORF">SEVIR_4G232000v2</name>
</gene>
<dbReference type="SUPFAM" id="SSF52047">
    <property type="entry name" value="RNI-like"/>
    <property type="match status" value="1"/>
</dbReference>
<dbReference type="Gene3D" id="3.80.10.10">
    <property type="entry name" value="Ribonuclease Inhibitor"/>
    <property type="match status" value="3"/>
</dbReference>
<dbReference type="EMBL" id="CM016555">
    <property type="protein sequence ID" value="TKW22497.1"/>
    <property type="molecule type" value="Genomic_DNA"/>
</dbReference>
<dbReference type="SMART" id="SM00367">
    <property type="entry name" value="LRR_CC"/>
    <property type="match status" value="13"/>
</dbReference>
<feature type="domain" description="F-box/LRR-repeat protein 15-like leucin rich repeat" evidence="2">
    <location>
        <begin position="254"/>
        <end position="523"/>
    </location>
</feature>
<dbReference type="FunFam" id="3.80.10.10:FF:000463">
    <property type="entry name" value="EIN3-binding F-box protein 1"/>
    <property type="match status" value="1"/>
</dbReference>
<organism evidence="3 4">
    <name type="scientific">Setaria viridis</name>
    <name type="common">Green bristlegrass</name>
    <name type="synonym">Setaria italica subsp. viridis</name>
    <dbReference type="NCBI Taxonomy" id="4556"/>
    <lineage>
        <taxon>Eukaryota</taxon>
        <taxon>Viridiplantae</taxon>
        <taxon>Streptophyta</taxon>
        <taxon>Embryophyta</taxon>
        <taxon>Tracheophyta</taxon>
        <taxon>Spermatophyta</taxon>
        <taxon>Magnoliopsida</taxon>
        <taxon>Liliopsida</taxon>
        <taxon>Poales</taxon>
        <taxon>Poaceae</taxon>
        <taxon>PACMAD clade</taxon>
        <taxon>Panicoideae</taxon>
        <taxon>Panicodae</taxon>
        <taxon>Paniceae</taxon>
        <taxon>Cenchrinae</taxon>
        <taxon>Setaria</taxon>
    </lineage>
</organism>
<dbReference type="Pfam" id="PF25372">
    <property type="entry name" value="DUF7885"/>
    <property type="match status" value="2"/>
</dbReference>
<reference evidence="3" key="1">
    <citation type="submission" date="2019-03" db="EMBL/GenBank/DDBJ databases">
        <title>WGS assembly of Setaria viridis.</title>
        <authorList>
            <person name="Huang P."/>
            <person name="Jenkins J."/>
            <person name="Grimwood J."/>
            <person name="Barry K."/>
            <person name="Healey A."/>
            <person name="Mamidi S."/>
            <person name="Sreedasyam A."/>
            <person name="Shu S."/>
            <person name="Feldman M."/>
            <person name="Wu J."/>
            <person name="Yu Y."/>
            <person name="Chen C."/>
            <person name="Johnson J."/>
            <person name="Rokhsar D."/>
            <person name="Baxter I."/>
            <person name="Schmutz J."/>
            <person name="Brutnell T."/>
            <person name="Kellogg E."/>
        </authorList>
    </citation>
    <scope>NUCLEOTIDE SEQUENCE [LARGE SCALE GENOMIC DNA]</scope>
</reference>
<dbReference type="OMA" id="ELEECHR"/>
<keyword evidence="4" id="KW-1185">Reference proteome</keyword>
<name>A0A4U6VEK1_SETVI</name>
<feature type="compositionally biased region" description="Basic and acidic residues" evidence="1">
    <location>
        <begin position="1"/>
        <end position="15"/>
    </location>
</feature>
<dbReference type="SUPFAM" id="SSF81383">
    <property type="entry name" value="F-box domain"/>
    <property type="match status" value="1"/>
</dbReference>
<sequence>MNRAEWRADPDDRGRGGTNGAQLGQVAFRVRHHIKSQRHRALLPHRTTHLPPPSPTRPPPTSSSSSAIFSLSRQGDRVRRFFPQPALRSTGAVPSLPSSSCAGVLGAGSGFFRGVLGLWRLDMSPFQGYRGDGALAGVRSRKRVFASAAAEPAVTAAPKRQKRREEPSLDALPDECLFEVLRRVRGARARCASACVSRRWLALLAGIRASEAVLAPPAPAVPDLNQEYLGGEDDDEADLMDHDSDARERTLEGKEATDARLTAAAVAGRLSAVSVRGSHPARGVTDAGVSALARGCPALRSLSLWDVPQVTDAGLAEIAAECHALERLDITGCPLVTDKALIAVAQGCPELKSLTIEACSGVANEGLKAIGRSCTKLQAVNIKNCAHVDDQGVSGLVCSATASLAKVRLQGLSITDASLAVIGYYGKAITDLTLARLPAVGERGFWVMANAMGLQKLRCMTVTSCPGLTDLALASVAKFSPSLKLVNLKKCSKVSDGCLKEFAESARVLENLQIEECNKVTLMGILAFLLNCSPKFKALSLVKCIGIKDICSAPAQLPVCKSLRSLTIKDCPGFTDASLAMVGMICPQLENVNLSGLGAVTDNGFLPLIKSSESGLVNVDLNGCENLTDAAVSALVKAHGASLAHLSLEGCSRITDASLFAISESCSQLAELDLSNCMVSDYGVAVLAAAKQLKLRILSLSGCMKVTQKSVPFLGSMSSSLEGLNLQFNFIGNHNIASLEKQLWRCDILA</sequence>
<protein>
    <recommendedName>
        <fullName evidence="2">F-box/LRR-repeat protein 15-like leucin rich repeat domain-containing protein</fullName>
    </recommendedName>
</protein>
<dbReference type="GO" id="GO:0019005">
    <property type="term" value="C:SCF ubiquitin ligase complex"/>
    <property type="evidence" value="ECO:0007669"/>
    <property type="project" value="TreeGrafter"/>
</dbReference>
<dbReference type="PANTHER" id="PTHR13318:SF173">
    <property type="entry name" value="OS06G0605900 PROTEIN"/>
    <property type="match status" value="1"/>
</dbReference>
<dbReference type="PANTHER" id="PTHR13318">
    <property type="entry name" value="PARTNER OF PAIRED, ISOFORM B-RELATED"/>
    <property type="match status" value="1"/>
</dbReference>
<feature type="compositionally biased region" description="Basic residues" evidence="1">
    <location>
        <begin position="37"/>
        <end position="48"/>
    </location>
</feature>